<organism evidence="6 7">
    <name type="scientific">Aliidiomarina taiwanensis</name>
    <dbReference type="NCBI Taxonomy" id="946228"/>
    <lineage>
        <taxon>Bacteria</taxon>
        <taxon>Pseudomonadati</taxon>
        <taxon>Pseudomonadota</taxon>
        <taxon>Gammaproteobacteria</taxon>
        <taxon>Alteromonadales</taxon>
        <taxon>Idiomarinaceae</taxon>
        <taxon>Aliidiomarina</taxon>
    </lineage>
</organism>
<proteinExistence type="inferred from homology"/>
<keyword evidence="3 5" id="KW-0175">Coiled coil</keyword>
<protein>
    <submittedName>
        <fullName evidence="6">DNA recombination protein RmuC</fullName>
    </submittedName>
</protein>
<dbReference type="EMBL" id="PIPQ01000003">
    <property type="protein sequence ID" value="RUO40504.1"/>
    <property type="molecule type" value="Genomic_DNA"/>
</dbReference>
<dbReference type="Pfam" id="PF02646">
    <property type="entry name" value="RmuC"/>
    <property type="match status" value="1"/>
</dbReference>
<keyword evidence="4" id="KW-0233">DNA recombination</keyword>
<keyword evidence="7" id="KW-1185">Reference proteome</keyword>
<gene>
    <name evidence="6" type="ORF">CWE15_07035</name>
</gene>
<evidence type="ECO:0000313" key="6">
    <source>
        <dbReference type="EMBL" id="RUO40504.1"/>
    </source>
</evidence>
<accession>A0A432X1Y3</accession>
<feature type="coiled-coil region" evidence="5">
    <location>
        <begin position="61"/>
        <end position="95"/>
    </location>
</feature>
<evidence type="ECO:0000256" key="4">
    <source>
        <dbReference type="ARBA" id="ARBA00023172"/>
    </source>
</evidence>
<comment type="caution">
    <text evidence="6">The sequence shown here is derived from an EMBL/GenBank/DDBJ whole genome shotgun (WGS) entry which is preliminary data.</text>
</comment>
<evidence type="ECO:0000256" key="1">
    <source>
        <dbReference type="ARBA" id="ARBA00003416"/>
    </source>
</evidence>
<evidence type="ECO:0000256" key="5">
    <source>
        <dbReference type="SAM" id="Coils"/>
    </source>
</evidence>
<dbReference type="PANTHER" id="PTHR30563:SF0">
    <property type="entry name" value="DNA RECOMBINATION PROTEIN RMUC"/>
    <property type="match status" value="1"/>
</dbReference>
<dbReference type="InterPro" id="IPR003798">
    <property type="entry name" value="DNA_recombination_RmuC"/>
</dbReference>
<dbReference type="PANTHER" id="PTHR30563">
    <property type="entry name" value="DNA RECOMBINATION PROTEIN RMUC"/>
    <property type="match status" value="1"/>
</dbReference>
<dbReference type="OrthoDB" id="9765111at2"/>
<dbReference type="GO" id="GO:0006310">
    <property type="term" value="P:DNA recombination"/>
    <property type="evidence" value="ECO:0007669"/>
    <property type="project" value="UniProtKB-KW"/>
</dbReference>
<evidence type="ECO:0000313" key="7">
    <source>
        <dbReference type="Proteomes" id="UP000286976"/>
    </source>
</evidence>
<name>A0A432X1Y3_9GAMM</name>
<feature type="coiled-coil region" evidence="5">
    <location>
        <begin position="134"/>
        <end position="161"/>
    </location>
</feature>
<sequence length="412" mass="47248">MVTDTFSSTFWMGAATVVAALFVLLLVLLSRAHARNRYLQEQRVLLTAELDKQRALAGAAHQHMQDKLTSLSESEERLKNEFERLAQRIFEQKAQQFETANERRLASTLNPLKQQLEAFRQQVGSQYAEEGRQRMSLQKELLSLRELNKQMTAEAESLTRALKGDSRQQGVWGEVVLERILEQSGLRAGHEYEVQAQRRAEEGKNYRPDVIIHLPEKRQVIVDSKVSLTAYERYFNAETDAEREKALAEHVQSLKNHVRDLGRKKYQQLEGVTTLDYVLLFVPIEPAFLLAVDKDPELIRLALDQNIMLVSPTNLLVALRTVHNIWQYEHQSQNAKRIASDAAKLYDKFVGFLDDLSRIEHSLATTSKHFDAAMNKLSTGRGNLISRVEKFRELGVQPSKKISPERLEDEDE</sequence>
<comment type="function">
    <text evidence="1">Involved in DNA recombination.</text>
</comment>
<evidence type="ECO:0000256" key="3">
    <source>
        <dbReference type="ARBA" id="ARBA00023054"/>
    </source>
</evidence>
<dbReference type="Proteomes" id="UP000286976">
    <property type="component" value="Unassembled WGS sequence"/>
</dbReference>
<evidence type="ECO:0000256" key="2">
    <source>
        <dbReference type="ARBA" id="ARBA00009840"/>
    </source>
</evidence>
<dbReference type="AlphaFoldDB" id="A0A432X1Y3"/>
<comment type="similarity">
    <text evidence="2">Belongs to the RmuC family.</text>
</comment>
<reference evidence="6 7" key="1">
    <citation type="journal article" date="2011" name="Front. Microbiol.">
        <title>Genomic signatures of strain selection and enhancement in Bacillus atrophaeus var. globigii, a historical biowarfare simulant.</title>
        <authorList>
            <person name="Gibbons H.S."/>
            <person name="Broomall S.M."/>
            <person name="McNew L.A."/>
            <person name="Daligault H."/>
            <person name="Chapman C."/>
            <person name="Bruce D."/>
            <person name="Karavis M."/>
            <person name="Krepps M."/>
            <person name="McGregor P.A."/>
            <person name="Hong C."/>
            <person name="Park K.H."/>
            <person name="Akmal A."/>
            <person name="Feldman A."/>
            <person name="Lin J.S."/>
            <person name="Chang W.E."/>
            <person name="Higgs B.W."/>
            <person name="Demirev P."/>
            <person name="Lindquist J."/>
            <person name="Liem A."/>
            <person name="Fochler E."/>
            <person name="Read T.D."/>
            <person name="Tapia R."/>
            <person name="Johnson S."/>
            <person name="Bishop-Lilly K.A."/>
            <person name="Detter C."/>
            <person name="Han C."/>
            <person name="Sozhamannan S."/>
            <person name="Rosenzweig C.N."/>
            <person name="Skowronski E.W."/>
        </authorList>
    </citation>
    <scope>NUCLEOTIDE SEQUENCE [LARGE SCALE GENOMIC DNA]</scope>
    <source>
        <strain evidence="6 7">AIT1</strain>
    </source>
</reference>